<evidence type="ECO:0000313" key="1">
    <source>
        <dbReference type="EMBL" id="KAJ2979577.1"/>
    </source>
</evidence>
<dbReference type="Proteomes" id="UP001144978">
    <property type="component" value="Unassembled WGS sequence"/>
</dbReference>
<comment type="caution">
    <text evidence="1">The sequence shown here is derived from an EMBL/GenBank/DDBJ whole genome shotgun (WGS) entry which is preliminary data.</text>
</comment>
<proteinExistence type="predicted"/>
<accession>A0ACC1NKX3</accession>
<reference evidence="1" key="1">
    <citation type="submission" date="2022-08" db="EMBL/GenBank/DDBJ databases">
        <title>Genome Sequence of Pycnoporus sanguineus.</title>
        <authorList>
            <person name="Buettner E."/>
        </authorList>
    </citation>
    <scope>NUCLEOTIDE SEQUENCE</scope>
    <source>
        <strain evidence="1">CG-C14</strain>
    </source>
</reference>
<dbReference type="EMBL" id="JANSHE010004229">
    <property type="protein sequence ID" value="KAJ2979577.1"/>
    <property type="molecule type" value="Genomic_DNA"/>
</dbReference>
<organism evidence="1 2">
    <name type="scientific">Trametes sanguinea</name>
    <dbReference type="NCBI Taxonomy" id="158606"/>
    <lineage>
        <taxon>Eukaryota</taxon>
        <taxon>Fungi</taxon>
        <taxon>Dikarya</taxon>
        <taxon>Basidiomycota</taxon>
        <taxon>Agaricomycotina</taxon>
        <taxon>Agaricomycetes</taxon>
        <taxon>Polyporales</taxon>
        <taxon>Polyporaceae</taxon>
        <taxon>Trametes</taxon>
    </lineage>
</organism>
<gene>
    <name evidence="1" type="ORF">NUW54_g11121</name>
</gene>
<sequence>MHRLPVNSVGWEVQGYIELLQRCAAEPARCQWSEVPQDIGADSLRSRFSDRLFAGKQVFCSPTIIASSWDNKDNTSTSYPLSPWKTRPLMEERATLSAATKASRERVALVHPMITVSLCSTGPGPQRNMMAQQRGHHLLEIPPFPGHTQGYASAIGEKLRSFGATSRPTGCSVRVSRKNIEYEKAVAGFPDEYLSIQAVQGAREACSAYESECLQRGIAFSITLEFTVTYDSLADFDRENGISHSSWTWEHIERRWGPGRRRTRGQHSGKSWNEMSGMAGE</sequence>
<keyword evidence="2" id="KW-1185">Reference proteome</keyword>
<evidence type="ECO:0000313" key="2">
    <source>
        <dbReference type="Proteomes" id="UP001144978"/>
    </source>
</evidence>
<name>A0ACC1NKX3_9APHY</name>
<protein>
    <submittedName>
        <fullName evidence="1">Uncharacterized protein</fullName>
    </submittedName>
</protein>